<dbReference type="GO" id="GO:0046872">
    <property type="term" value="F:metal ion binding"/>
    <property type="evidence" value="ECO:0007669"/>
    <property type="project" value="UniProtKB-KW"/>
</dbReference>
<comment type="caution">
    <text evidence="4">The sequence shown here is derived from an EMBL/GenBank/DDBJ whole genome shotgun (WGS) entry which is preliminary data.</text>
</comment>
<evidence type="ECO:0000256" key="1">
    <source>
        <dbReference type="ARBA" id="ARBA00007644"/>
    </source>
</evidence>
<dbReference type="RefSeq" id="WP_161823153.1">
    <property type="nucleotide sequence ID" value="NZ_LSRS01000008.1"/>
</dbReference>
<feature type="binding site" evidence="2">
    <location>
        <position position="81"/>
    </location>
    <ligand>
        <name>Mn(2+)</name>
        <dbReference type="ChEBI" id="CHEBI:29035"/>
        <label>1</label>
    </ligand>
</feature>
<evidence type="ECO:0000256" key="3">
    <source>
        <dbReference type="PIRSR" id="PIRSR607760-2"/>
    </source>
</evidence>
<evidence type="ECO:0000313" key="4">
    <source>
        <dbReference type="EMBL" id="KAF1083974.1"/>
    </source>
</evidence>
<gene>
    <name evidence="4" type="ORF">SPSYN_02886</name>
</gene>
<keyword evidence="5" id="KW-1185">Reference proteome</keyword>
<feature type="binding site" evidence="2">
    <location>
        <position position="49"/>
    </location>
    <ligand>
        <name>Mn(2+)</name>
        <dbReference type="ChEBI" id="CHEBI:29035"/>
        <label>1</label>
    </ligand>
</feature>
<keyword evidence="2" id="KW-0464">Manganese</keyword>
<accession>A0A9D2WMM1</accession>
<feature type="binding site" evidence="2">
    <location>
        <position position="84"/>
    </location>
    <ligand>
        <name>Mn(2+)</name>
        <dbReference type="ChEBI" id="CHEBI:29035"/>
        <label>1</label>
    </ligand>
</feature>
<reference evidence="4" key="1">
    <citation type="submission" date="2016-02" db="EMBL/GenBank/DDBJ databases">
        <title>Draft Genome Sequence of Sporotomaculum syntrophicum Strain FB, a Syntrophic Benzoate Degrader.</title>
        <authorList>
            <person name="Nobu M.K."/>
            <person name="Narihiro T."/>
            <person name="Qiu Y.-L."/>
            <person name="Ohashi A."/>
            <person name="Liu W.-T."/>
            <person name="Yuji S."/>
        </authorList>
    </citation>
    <scope>NUCLEOTIDE SEQUENCE</scope>
    <source>
        <strain evidence="4">FB</strain>
    </source>
</reference>
<dbReference type="Proteomes" id="UP000798488">
    <property type="component" value="Unassembled WGS sequence"/>
</dbReference>
<dbReference type="Pfam" id="PF05067">
    <property type="entry name" value="Mn_catalase"/>
    <property type="match status" value="1"/>
</dbReference>
<dbReference type="InterPro" id="IPR009078">
    <property type="entry name" value="Ferritin-like_SF"/>
</dbReference>
<organism evidence="4 5">
    <name type="scientific">Sporotomaculum syntrophicum</name>
    <dbReference type="NCBI Taxonomy" id="182264"/>
    <lineage>
        <taxon>Bacteria</taxon>
        <taxon>Bacillati</taxon>
        <taxon>Bacillota</taxon>
        <taxon>Clostridia</taxon>
        <taxon>Eubacteriales</taxon>
        <taxon>Desulfallaceae</taxon>
        <taxon>Sporotomaculum</taxon>
    </lineage>
</organism>
<evidence type="ECO:0000313" key="5">
    <source>
        <dbReference type="Proteomes" id="UP000798488"/>
    </source>
</evidence>
<keyword evidence="2" id="KW-0479">Metal-binding</keyword>
<dbReference type="AlphaFoldDB" id="A0A9D2WMM1"/>
<feature type="binding site" evidence="3">
    <location>
        <position position="72"/>
    </location>
    <ligand>
        <name>Ca(2+)</name>
        <dbReference type="ChEBI" id="CHEBI:29108"/>
    </ligand>
</feature>
<dbReference type="Gene3D" id="1.20.1260.10">
    <property type="match status" value="2"/>
</dbReference>
<comment type="similarity">
    <text evidence="1">Belongs to the manganese catalase family.</text>
</comment>
<keyword evidence="3" id="KW-0106">Calcium</keyword>
<dbReference type="InterPro" id="IPR007760">
    <property type="entry name" value="Mn_catalase"/>
</dbReference>
<proteinExistence type="inferred from homology"/>
<evidence type="ECO:0000256" key="2">
    <source>
        <dbReference type="PIRSR" id="PIRSR607760-1"/>
    </source>
</evidence>
<sequence>MANAQEKGCVTPALYRCAYPAPYPEIRVARQNPAYGRLLLEDYAGVVSETSAIMQYNYHHFVLENQYSEVADLLGCVSLVEMHHQEMLAETIMMLGVDPRYRVFTYTNEEKYWDASYIFYGNDLCDRIAMDIGSEWAAVTNYRVHQCMIDDPYLKELLERIILDELHHITLFNQVMQKYCQPQLPHRDTSKTAPDPPDQPPK</sequence>
<dbReference type="CDD" id="cd07908">
    <property type="entry name" value="Mn_catalase_like"/>
    <property type="match status" value="1"/>
</dbReference>
<name>A0A9D2WMM1_9FIRM</name>
<dbReference type="OrthoDB" id="9791649at2"/>
<protein>
    <submittedName>
        <fullName evidence="4">Manganese containing catalase</fullName>
    </submittedName>
</protein>
<dbReference type="InterPro" id="IPR012347">
    <property type="entry name" value="Ferritin-like"/>
</dbReference>
<comment type="cofactor">
    <cofactor evidence="3">
        <name>Ca(2+)</name>
        <dbReference type="ChEBI" id="CHEBI:29108"/>
    </cofactor>
    <text evidence="3">Binds 1 Ca(2+) ion per subunit.</text>
</comment>
<comment type="cofactor">
    <cofactor evidence="2">
        <name>Mn(2+)</name>
        <dbReference type="ChEBI" id="CHEBI:29035"/>
    </cofactor>
    <text evidence="2">Binds 2 manganese ions per subunit.</text>
</comment>
<dbReference type="SUPFAM" id="SSF47240">
    <property type="entry name" value="Ferritin-like"/>
    <property type="match status" value="1"/>
</dbReference>
<dbReference type="EMBL" id="LSRS01000008">
    <property type="protein sequence ID" value="KAF1083974.1"/>
    <property type="molecule type" value="Genomic_DNA"/>
</dbReference>